<evidence type="ECO:0000313" key="10">
    <source>
        <dbReference type="Proteomes" id="UP000246991"/>
    </source>
</evidence>
<dbReference type="PANTHER" id="PTHR14003:SF19">
    <property type="entry name" value="YY2 TRANSCRIPTION FACTOR"/>
    <property type="match status" value="1"/>
</dbReference>
<keyword evidence="1" id="KW-0479">Metal-binding</keyword>
<dbReference type="Pfam" id="PF00096">
    <property type="entry name" value="zf-C2H2"/>
    <property type="match status" value="2"/>
</dbReference>
<keyword evidence="3 6" id="KW-0863">Zinc-finger</keyword>
<feature type="domain" description="C2H2-type" evidence="8">
    <location>
        <begin position="228"/>
        <end position="255"/>
    </location>
</feature>
<name>A0A317SW53_9PEZI</name>
<protein>
    <recommendedName>
        <fullName evidence="5">C2H2 type master regulator of conidiophore development brlA</fullName>
    </recommendedName>
</protein>
<evidence type="ECO:0000259" key="8">
    <source>
        <dbReference type="PROSITE" id="PS50157"/>
    </source>
</evidence>
<dbReference type="GO" id="GO:0008270">
    <property type="term" value="F:zinc ion binding"/>
    <property type="evidence" value="ECO:0007669"/>
    <property type="project" value="UniProtKB-KW"/>
</dbReference>
<dbReference type="Proteomes" id="UP000246991">
    <property type="component" value="Unassembled WGS sequence"/>
</dbReference>
<dbReference type="PROSITE" id="PS50157">
    <property type="entry name" value="ZINC_FINGER_C2H2_2"/>
    <property type="match status" value="3"/>
</dbReference>
<gene>
    <name evidence="9" type="ORF">C7212DRAFT_277175</name>
</gene>
<feature type="domain" description="C2H2-type" evidence="8">
    <location>
        <begin position="258"/>
        <end position="288"/>
    </location>
</feature>
<reference evidence="9 10" key="1">
    <citation type="submission" date="2018-03" db="EMBL/GenBank/DDBJ databases">
        <title>Genomes of Pezizomycetes fungi and the evolution of truffles.</title>
        <authorList>
            <person name="Murat C."/>
            <person name="Payen T."/>
            <person name="Noel B."/>
            <person name="Kuo A."/>
            <person name="Martin F.M."/>
        </authorList>
    </citation>
    <scope>NUCLEOTIDE SEQUENCE [LARGE SCALE GENOMIC DNA]</scope>
    <source>
        <strain evidence="9">091103-1</strain>
    </source>
</reference>
<evidence type="ECO:0000256" key="2">
    <source>
        <dbReference type="ARBA" id="ARBA00022737"/>
    </source>
</evidence>
<feature type="region of interest" description="Disordered" evidence="7">
    <location>
        <begin position="1"/>
        <end position="104"/>
    </location>
</feature>
<keyword evidence="2" id="KW-0677">Repeat</keyword>
<feature type="compositionally biased region" description="Basic and acidic residues" evidence="7">
    <location>
        <begin position="32"/>
        <end position="41"/>
    </location>
</feature>
<evidence type="ECO:0000256" key="1">
    <source>
        <dbReference type="ARBA" id="ARBA00022723"/>
    </source>
</evidence>
<dbReference type="STRING" id="42249.A0A317SW53"/>
<evidence type="ECO:0000313" key="9">
    <source>
        <dbReference type="EMBL" id="PWW77767.1"/>
    </source>
</evidence>
<dbReference type="InterPro" id="IPR036236">
    <property type="entry name" value="Znf_C2H2_sf"/>
</dbReference>
<feature type="domain" description="C2H2-type" evidence="8">
    <location>
        <begin position="289"/>
        <end position="308"/>
    </location>
</feature>
<evidence type="ECO:0000256" key="6">
    <source>
        <dbReference type="PROSITE-ProRule" id="PRU00042"/>
    </source>
</evidence>
<dbReference type="AlphaFoldDB" id="A0A317SW53"/>
<dbReference type="GO" id="GO:0005667">
    <property type="term" value="C:transcription regulator complex"/>
    <property type="evidence" value="ECO:0007669"/>
    <property type="project" value="TreeGrafter"/>
</dbReference>
<keyword evidence="4" id="KW-0862">Zinc</keyword>
<dbReference type="GO" id="GO:0000785">
    <property type="term" value="C:chromatin"/>
    <property type="evidence" value="ECO:0007669"/>
    <property type="project" value="TreeGrafter"/>
</dbReference>
<dbReference type="OrthoDB" id="6910977at2759"/>
<organism evidence="9 10">
    <name type="scientific">Tuber magnatum</name>
    <name type="common">white Piedmont truffle</name>
    <dbReference type="NCBI Taxonomy" id="42249"/>
    <lineage>
        <taxon>Eukaryota</taxon>
        <taxon>Fungi</taxon>
        <taxon>Dikarya</taxon>
        <taxon>Ascomycota</taxon>
        <taxon>Pezizomycotina</taxon>
        <taxon>Pezizomycetes</taxon>
        <taxon>Pezizales</taxon>
        <taxon>Tuberaceae</taxon>
        <taxon>Tuber</taxon>
    </lineage>
</organism>
<evidence type="ECO:0000256" key="3">
    <source>
        <dbReference type="ARBA" id="ARBA00022771"/>
    </source>
</evidence>
<dbReference type="SUPFAM" id="SSF57667">
    <property type="entry name" value="beta-beta-alpha zinc fingers"/>
    <property type="match status" value="2"/>
</dbReference>
<dbReference type="GO" id="GO:0000981">
    <property type="term" value="F:DNA-binding transcription factor activity, RNA polymerase II-specific"/>
    <property type="evidence" value="ECO:0007669"/>
    <property type="project" value="TreeGrafter"/>
</dbReference>
<feature type="compositionally biased region" description="Basic residues" evidence="7">
    <location>
        <begin position="42"/>
        <end position="57"/>
    </location>
</feature>
<proteinExistence type="predicted"/>
<evidence type="ECO:0000256" key="5">
    <source>
        <dbReference type="ARBA" id="ARBA00044085"/>
    </source>
</evidence>
<dbReference type="GO" id="GO:0000978">
    <property type="term" value="F:RNA polymerase II cis-regulatory region sequence-specific DNA binding"/>
    <property type="evidence" value="ECO:0007669"/>
    <property type="project" value="TreeGrafter"/>
</dbReference>
<evidence type="ECO:0000256" key="4">
    <source>
        <dbReference type="ARBA" id="ARBA00022833"/>
    </source>
</evidence>
<keyword evidence="10" id="KW-1185">Reference proteome</keyword>
<sequence length="388" mass="44051">MSHDNNWGRNTRESTRSSRRVHSVSPALGHRQLHDHSDTGSHHQHHHYHHHHQHQHHSLPSPPQQEHSFATIPSEFHDRANPPLSPPASDGLMSPMNHTHDFQDKIPMDPNLPAMWMSNAFGMKTDSDDMSLPMQDHSGTASPPPLFIEDILRAEDSHGMQGMGNGFMDEHDFQEHGLSGPSSVKRPRDDLSSFVGLGGPFHSGATGASGVNRVRKKRHLTEPSEANFHCTKCGKYFSRIWNYNAHLETHDPHRARPHVCLVDDCKKAFVRRTDLTRHQQCVHAKDKKFRCELCNNMFARKDTLRRHEDDGCPKRVDIASRGSKNKPIVWNSQALGFYSAMQRRDEVFPNMTAYEPPMRPSHYDNGMSSHLPPLSDIVPKTPSSVLWG</sequence>
<accession>A0A317SW53</accession>
<dbReference type="SMART" id="SM00355">
    <property type="entry name" value="ZnF_C2H2"/>
    <property type="match status" value="3"/>
</dbReference>
<dbReference type="EMBL" id="PYWC01000020">
    <property type="protein sequence ID" value="PWW77767.1"/>
    <property type="molecule type" value="Genomic_DNA"/>
</dbReference>
<dbReference type="Gene3D" id="3.30.160.60">
    <property type="entry name" value="Classic Zinc Finger"/>
    <property type="match status" value="1"/>
</dbReference>
<dbReference type="InterPro" id="IPR013087">
    <property type="entry name" value="Znf_C2H2_type"/>
</dbReference>
<evidence type="ECO:0000256" key="7">
    <source>
        <dbReference type="SAM" id="MobiDB-lite"/>
    </source>
</evidence>
<comment type="caution">
    <text evidence="9">The sequence shown here is derived from an EMBL/GenBank/DDBJ whole genome shotgun (WGS) entry which is preliminary data.</text>
</comment>
<dbReference type="PROSITE" id="PS00028">
    <property type="entry name" value="ZINC_FINGER_C2H2_1"/>
    <property type="match status" value="2"/>
</dbReference>
<dbReference type="PANTHER" id="PTHR14003">
    <property type="entry name" value="TRANSCRIPTIONAL REPRESSOR PROTEIN YY"/>
    <property type="match status" value="1"/>
</dbReference>